<dbReference type="GO" id="GO:0006313">
    <property type="term" value="P:DNA transposition"/>
    <property type="evidence" value="ECO:0007669"/>
    <property type="project" value="InterPro"/>
</dbReference>
<accession>A0A4P2VDR1</accession>
<proteinExistence type="predicted"/>
<protein>
    <submittedName>
        <fullName evidence="2">Transposase</fullName>
    </submittedName>
</protein>
<dbReference type="Pfam" id="PF01548">
    <property type="entry name" value="DEDD_Tnp_IS110"/>
    <property type="match status" value="1"/>
</dbReference>
<sequence>MFAGVDLHKSTFNAAVVDDDGNLLRETKGKCEPDELRRFSESLPAGSTVTIESSSSWYWAYRVLSQRHNVVLSNPMKTKAIASAKVKTDKIDAYTLADLSRGGYIAGSYIPPPGIMGIRELVRYRARLVMLRTDVKNEIHAVLLMYNIQPRGSPFSEEYIEDLRRIGD</sequence>
<evidence type="ECO:0000313" key="2">
    <source>
        <dbReference type="EMBL" id="BBE42749.1"/>
    </source>
</evidence>
<dbReference type="EMBL" id="AP018732">
    <property type="protein sequence ID" value="BBE42749.1"/>
    <property type="molecule type" value="Genomic_DNA"/>
</dbReference>
<keyword evidence="3" id="KW-1185">Reference proteome</keyword>
<dbReference type="Proteomes" id="UP000509448">
    <property type="component" value="Chromosome"/>
</dbReference>
<dbReference type="InterPro" id="IPR047650">
    <property type="entry name" value="Transpos_IS110"/>
</dbReference>
<name>A0A4P2VDR1_9ARCH</name>
<dbReference type="GO" id="GO:0004803">
    <property type="term" value="F:transposase activity"/>
    <property type="evidence" value="ECO:0007669"/>
    <property type="project" value="InterPro"/>
</dbReference>
<dbReference type="AlphaFoldDB" id="A0A4P2VDR1"/>
<dbReference type="PANTHER" id="PTHR33055">
    <property type="entry name" value="TRANSPOSASE FOR INSERTION SEQUENCE ELEMENT IS1111A"/>
    <property type="match status" value="1"/>
</dbReference>
<evidence type="ECO:0000259" key="1">
    <source>
        <dbReference type="Pfam" id="PF01548"/>
    </source>
</evidence>
<gene>
    <name evidence="2" type="ORF">NAS2_1362</name>
</gene>
<feature type="domain" description="Transposase IS110-like N-terminal" evidence="1">
    <location>
        <begin position="3"/>
        <end position="146"/>
    </location>
</feature>
<dbReference type="PANTHER" id="PTHR33055:SF15">
    <property type="entry name" value="TRANSPOSASE-RELATED"/>
    <property type="match status" value="1"/>
</dbReference>
<reference evidence="2 3" key="1">
    <citation type="journal article" date="2019" name="ISME J.">
        <title>Isolation and characterization of a thermophilic sulfur- and iron-reducing thaumarchaeote from a terrestrial acidic hot spring.</title>
        <authorList>
            <person name="Kato S."/>
            <person name="Itoh T."/>
            <person name="Yuki M."/>
            <person name="Nagamori M."/>
            <person name="Ohnishi M."/>
            <person name="Uematsu K."/>
            <person name="Suzuki K."/>
            <person name="Takashina T."/>
            <person name="Ohkuma M."/>
        </authorList>
    </citation>
    <scope>NUCLEOTIDE SEQUENCE [LARGE SCALE GENOMIC DNA]</scope>
    <source>
        <strain evidence="2 3">NAS-02</strain>
    </source>
</reference>
<dbReference type="GO" id="GO:0003677">
    <property type="term" value="F:DNA binding"/>
    <property type="evidence" value="ECO:0007669"/>
    <property type="project" value="InterPro"/>
</dbReference>
<dbReference type="KEGG" id="ccai:NAS2_1362"/>
<organism evidence="2 3">
    <name type="scientific">Conexivisphaera calida</name>
    <dbReference type="NCBI Taxonomy" id="1874277"/>
    <lineage>
        <taxon>Archaea</taxon>
        <taxon>Nitrososphaerota</taxon>
        <taxon>Conexivisphaeria</taxon>
        <taxon>Conexivisphaerales</taxon>
        <taxon>Conexivisphaeraceae</taxon>
        <taxon>Conexivisphaera</taxon>
    </lineage>
</organism>
<evidence type="ECO:0000313" key="3">
    <source>
        <dbReference type="Proteomes" id="UP000509448"/>
    </source>
</evidence>
<dbReference type="RefSeq" id="WP_174448951.1">
    <property type="nucleotide sequence ID" value="NZ_AP018732.1"/>
</dbReference>
<dbReference type="GeneID" id="55585176"/>
<dbReference type="InterPro" id="IPR002525">
    <property type="entry name" value="Transp_IS110-like_N"/>
</dbReference>